<reference evidence="1 2" key="1">
    <citation type="submission" date="2016-11" db="EMBL/GenBank/DDBJ databases">
        <authorList>
            <person name="Jaros S."/>
            <person name="Januszkiewicz K."/>
            <person name="Wedrychowicz H."/>
        </authorList>
    </citation>
    <scope>NUCLEOTIDE SEQUENCE [LARGE SCALE GENOMIC DNA]</scope>
    <source>
        <strain evidence="1">NVI 5450</strain>
    </source>
</reference>
<name>A0A1K9Z0R2_9GAMM</name>
<gene>
    <name evidence="1" type="ORF">NVI5450_0963</name>
</gene>
<dbReference type="AlphaFoldDB" id="A0A1K9Z0R2"/>
<dbReference type="GO" id="GO:0006564">
    <property type="term" value="P:L-serine biosynthetic process"/>
    <property type="evidence" value="ECO:0007669"/>
    <property type="project" value="TreeGrafter"/>
</dbReference>
<dbReference type="GO" id="GO:0000287">
    <property type="term" value="F:magnesium ion binding"/>
    <property type="evidence" value="ECO:0007669"/>
    <property type="project" value="TreeGrafter"/>
</dbReference>
<dbReference type="PANTHER" id="PTHR43344">
    <property type="entry name" value="PHOSPHOSERINE PHOSPHATASE"/>
    <property type="match status" value="1"/>
</dbReference>
<proteinExistence type="predicted"/>
<dbReference type="OrthoDB" id="9784466at2"/>
<accession>A0A1K9Z0R2</accession>
<dbReference type="EMBL" id="FPLD01000035">
    <property type="protein sequence ID" value="SGY89199.1"/>
    <property type="molecule type" value="Genomic_DNA"/>
</dbReference>
<dbReference type="InterPro" id="IPR023214">
    <property type="entry name" value="HAD_sf"/>
</dbReference>
<dbReference type="SUPFAM" id="SSF56784">
    <property type="entry name" value="HAD-like"/>
    <property type="match status" value="1"/>
</dbReference>
<dbReference type="RefSeq" id="WP_075496971.1">
    <property type="nucleotide sequence ID" value="NZ_CAWRBC010000164.1"/>
</dbReference>
<evidence type="ECO:0000313" key="1">
    <source>
        <dbReference type="EMBL" id="SGY89199.1"/>
    </source>
</evidence>
<dbReference type="InterPro" id="IPR050582">
    <property type="entry name" value="HAD-like_SerB"/>
</dbReference>
<dbReference type="GO" id="GO:0036424">
    <property type="term" value="F:L-phosphoserine phosphatase activity"/>
    <property type="evidence" value="ECO:0007669"/>
    <property type="project" value="TreeGrafter"/>
</dbReference>
<dbReference type="NCBIfam" id="TIGR01488">
    <property type="entry name" value="HAD-SF-IB"/>
    <property type="match status" value="1"/>
</dbReference>
<organism evidence="1 2">
    <name type="scientific">Moritella viscosa</name>
    <dbReference type="NCBI Taxonomy" id="80854"/>
    <lineage>
        <taxon>Bacteria</taxon>
        <taxon>Pseudomonadati</taxon>
        <taxon>Pseudomonadota</taxon>
        <taxon>Gammaproteobacteria</taxon>
        <taxon>Alteromonadales</taxon>
        <taxon>Moritellaceae</taxon>
        <taxon>Moritella</taxon>
    </lineage>
</organism>
<dbReference type="InterPro" id="IPR036412">
    <property type="entry name" value="HAD-like_sf"/>
</dbReference>
<dbReference type="GO" id="GO:0005737">
    <property type="term" value="C:cytoplasm"/>
    <property type="evidence" value="ECO:0007669"/>
    <property type="project" value="TreeGrafter"/>
</dbReference>
<dbReference type="PANTHER" id="PTHR43344:SF14">
    <property type="entry name" value="HAD-IB FAMILY HYDROLASE"/>
    <property type="match status" value="1"/>
</dbReference>
<protein>
    <submittedName>
        <fullName evidence="1">Phosphoserine phosphatase</fullName>
    </submittedName>
</protein>
<dbReference type="Gene3D" id="3.40.50.1000">
    <property type="entry name" value="HAD superfamily/HAD-like"/>
    <property type="match status" value="1"/>
</dbReference>
<dbReference type="Pfam" id="PF12710">
    <property type="entry name" value="HAD"/>
    <property type="match status" value="1"/>
</dbReference>
<evidence type="ECO:0000313" key="2">
    <source>
        <dbReference type="Proteomes" id="UP000183794"/>
    </source>
</evidence>
<dbReference type="Proteomes" id="UP000183794">
    <property type="component" value="Unassembled WGS sequence"/>
</dbReference>
<dbReference type="Gene3D" id="1.20.1440.100">
    <property type="entry name" value="SG protein - dephosphorylation function"/>
    <property type="match status" value="1"/>
</dbReference>
<sequence length="197" mass="22540">MNIAFFDFDGTITNEDAFTKLIFFATPKSRLFAGMILLSPVILLHKTGLFPAAKIRPILAKFAFWNRSEKRVFELGKKFALEYLPSILRQTAIEQINWHKARGDKIVVVSASLNPYLYFWCLQHNIELICSELESKGAVLTGNYVHGDCGGDNKVTLINHRIDLLKFDSVFAYGDTKEDLPMLELAQTKFYQWREVA</sequence>